<organism evidence="2 3">
    <name type="scientific">Sphenostylis stenocarpa</name>
    <dbReference type="NCBI Taxonomy" id="92480"/>
    <lineage>
        <taxon>Eukaryota</taxon>
        <taxon>Viridiplantae</taxon>
        <taxon>Streptophyta</taxon>
        <taxon>Embryophyta</taxon>
        <taxon>Tracheophyta</taxon>
        <taxon>Spermatophyta</taxon>
        <taxon>Magnoliopsida</taxon>
        <taxon>eudicotyledons</taxon>
        <taxon>Gunneridae</taxon>
        <taxon>Pentapetalae</taxon>
        <taxon>rosids</taxon>
        <taxon>fabids</taxon>
        <taxon>Fabales</taxon>
        <taxon>Fabaceae</taxon>
        <taxon>Papilionoideae</taxon>
        <taxon>50 kb inversion clade</taxon>
        <taxon>NPAAA clade</taxon>
        <taxon>indigoferoid/millettioid clade</taxon>
        <taxon>Phaseoleae</taxon>
        <taxon>Sphenostylis</taxon>
    </lineage>
</organism>
<dbReference type="Gramene" id="rna-AYBTSS11_LOCUS17189">
    <property type="protein sequence ID" value="CAJ1957420.1"/>
    <property type="gene ID" value="gene-AYBTSS11_LOCUS17189"/>
</dbReference>
<protein>
    <submittedName>
        <fullName evidence="2">Uncharacterized protein</fullName>
    </submittedName>
</protein>
<keyword evidence="3" id="KW-1185">Reference proteome</keyword>
<feature type="region of interest" description="Disordered" evidence="1">
    <location>
        <begin position="27"/>
        <end position="47"/>
    </location>
</feature>
<dbReference type="AlphaFoldDB" id="A0AA86SN22"/>
<proteinExistence type="predicted"/>
<dbReference type="Proteomes" id="UP001189624">
    <property type="component" value="Chromosome 5"/>
</dbReference>
<evidence type="ECO:0000313" key="3">
    <source>
        <dbReference type="Proteomes" id="UP001189624"/>
    </source>
</evidence>
<sequence>MPTLSTTSSSTSTDPRHPMCRAILAPSPTNPTFTVNHSPPQANRARVSTTPQESLLLRSWVALRVKSWIYELQLD</sequence>
<name>A0AA86SN22_9FABA</name>
<evidence type="ECO:0000256" key="1">
    <source>
        <dbReference type="SAM" id="MobiDB-lite"/>
    </source>
</evidence>
<accession>A0AA86SN22</accession>
<dbReference type="EMBL" id="OY731402">
    <property type="protein sequence ID" value="CAJ1957420.1"/>
    <property type="molecule type" value="Genomic_DNA"/>
</dbReference>
<reference evidence="2" key="1">
    <citation type="submission" date="2023-10" db="EMBL/GenBank/DDBJ databases">
        <authorList>
            <person name="Domelevo Entfellner J.-B."/>
        </authorList>
    </citation>
    <scope>NUCLEOTIDE SEQUENCE</scope>
</reference>
<evidence type="ECO:0000313" key="2">
    <source>
        <dbReference type="EMBL" id="CAJ1957420.1"/>
    </source>
</evidence>
<feature type="compositionally biased region" description="Polar residues" evidence="1">
    <location>
        <begin position="30"/>
        <end position="47"/>
    </location>
</feature>
<gene>
    <name evidence="2" type="ORF">AYBTSS11_LOCUS17189</name>
</gene>